<evidence type="ECO:0000313" key="1">
    <source>
        <dbReference type="EMBL" id="CAG6474960.1"/>
    </source>
</evidence>
<dbReference type="AlphaFoldDB" id="A0A8D8FL72"/>
<dbReference type="Gene3D" id="2.60.40.10">
    <property type="entry name" value="Immunoglobulins"/>
    <property type="match status" value="1"/>
</dbReference>
<dbReference type="EMBL" id="HBUE01075858">
    <property type="protein sequence ID" value="CAG6474960.1"/>
    <property type="molecule type" value="Transcribed_RNA"/>
</dbReference>
<organism evidence="1">
    <name type="scientific">Culex pipiens</name>
    <name type="common">House mosquito</name>
    <dbReference type="NCBI Taxonomy" id="7175"/>
    <lineage>
        <taxon>Eukaryota</taxon>
        <taxon>Metazoa</taxon>
        <taxon>Ecdysozoa</taxon>
        <taxon>Arthropoda</taxon>
        <taxon>Hexapoda</taxon>
        <taxon>Insecta</taxon>
        <taxon>Pterygota</taxon>
        <taxon>Neoptera</taxon>
        <taxon>Endopterygota</taxon>
        <taxon>Diptera</taxon>
        <taxon>Nematocera</taxon>
        <taxon>Culicoidea</taxon>
        <taxon>Culicidae</taxon>
        <taxon>Culicinae</taxon>
        <taxon>Culicini</taxon>
        <taxon>Culex</taxon>
        <taxon>Culex</taxon>
    </lineage>
</organism>
<protein>
    <submittedName>
        <fullName evidence="1">Down syndrome cell adhesion molecule-like protein 1</fullName>
    </submittedName>
</protein>
<proteinExistence type="predicted"/>
<accession>A0A8D8FL72</accession>
<sequence length="104" mass="11355">MHSLSPSVRDGLTDGKYMVLPSGELHIREVGPEDGYKSYQCRTKHRLTGETRLSATKGRLVITEPVGSVAPKISGGRLQELIVQANTSFAMLCPAQSFPVPVFR</sequence>
<dbReference type="InterPro" id="IPR013783">
    <property type="entry name" value="Ig-like_fold"/>
</dbReference>
<reference evidence="1" key="1">
    <citation type="submission" date="2021-05" db="EMBL/GenBank/DDBJ databases">
        <authorList>
            <person name="Alioto T."/>
            <person name="Alioto T."/>
            <person name="Gomez Garrido J."/>
        </authorList>
    </citation>
    <scope>NUCLEOTIDE SEQUENCE</scope>
</reference>
<name>A0A8D8FL72_CULPI</name>